<organism evidence="2 3">
    <name type="scientific">Psilocybe cf. subviscida</name>
    <dbReference type="NCBI Taxonomy" id="2480587"/>
    <lineage>
        <taxon>Eukaryota</taxon>
        <taxon>Fungi</taxon>
        <taxon>Dikarya</taxon>
        <taxon>Basidiomycota</taxon>
        <taxon>Agaricomycotina</taxon>
        <taxon>Agaricomycetes</taxon>
        <taxon>Agaricomycetidae</taxon>
        <taxon>Agaricales</taxon>
        <taxon>Agaricineae</taxon>
        <taxon>Strophariaceae</taxon>
        <taxon>Psilocybe</taxon>
    </lineage>
</organism>
<feature type="region of interest" description="Disordered" evidence="1">
    <location>
        <begin position="167"/>
        <end position="206"/>
    </location>
</feature>
<dbReference type="AlphaFoldDB" id="A0A8H5AR81"/>
<evidence type="ECO:0000256" key="1">
    <source>
        <dbReference type="SAM" id="MobiDB-lite"/>
    </source>
</evidence>
<keyword evidence="3" id="KW-1185">Reference proteome</keyword>
<evidence type="ECO:0000313" key="2">
    <source>
        <dbReference type="EMBL" id="KAF5309390.1"/>
    </source>
</evidence>
<evidence type="ECO:0000313" key="3">
    <source>
        <dbReference type="Proteomes" id="UP000567179"/>
    </source>
</evidence>
<accession>A0A8H5AR81</accession>
<reference evidence="2 3" key="1">
    <citation type="journal article" date="2020" name="ISME J.">
        <title>Uncovering the hidden diversity of litter-decomposition mechanisms in mushroom-forming fungi.</title>
        <authorList>
            <person name="Floudas D."/>
            <person name="Bentzer J."/>
            <person name="Ahren D."/>
            <person name="Johansson T."/>
            <person name="Persson P."/>
            <person name="Tunlid A."/>
        </authorList>
    </citation>
    <scope>NUCLEOTIDE SEQUENCE [LARGE SCALE GENOMIC DNA]</scope>
    <source>
        <strain evidence="2 3">CBS 101986</strain>
    </source>
</reference>
<proteinExistence type="predicted"/>
<sequence length="206" mass="22200">MSPIVPARHAKSAEDHHFPYPATVQQAPKRETRHANASEVAFFRWNKGYADLSSSWPGVHATRFGHAHMEEWLREGRDSAGILFIGLGHGLLPYTYTYTFVLIIPVAALATSITAASHSSIASTCTRGVSSTSGDSALCTASFPSATGFALYSGSSPEDRDDILMKWRERGEKGSGRGYTATSRSSETSDEFISSGLRGVHSANKS</sequence>
<dbReference type="EMBL" id="JAACJJ010000059">
    <property type="protein sequence ID" value="KAF5309390.1"/>
    <property type="molecule type" value="Genomic_DNA"/>
</dbReference>
<comment type="caution">
    <text evidence="2">The sequence shown here is derived from an EMBL/GenBank/DDBJ whole genome shotgun (WGS) entry which is preliminary data.</text>
</comment>
<protein>
    <submittedName>
        <fullName evidence="2">Uncharacterized protein</fullName>
    </submittedName>
</protein>
<dbReference type="Proteomes" id="UP000567179">
    <property type="component" value="Unassembled WGS sequence"/>
</dbReference>
<gene>
    <name evidence="2" type="ORF">D9619_012473</name>
</gene>
<name>A0A8H5AR81_9AGAR</name>